<name>A0A0C3FBA2_PILCF</name>
<evidence type="ECO:0000313" key="3">
    <source>
        <dbReference type="Proteomes" id="UP000054166"/>
    </source>
</evidence>
<dbReference type="Proteomes" id="UP000054166">
    <property type="component" value="Unassembled WGS sequence"/>
</dbReference>
<dbReference type="HOGENOM" id="CLU_2085689_0_0_1"/>
<reference evidence="3" key="2">
    <citation type="submission" date="2015-01" db="EMBL/GenBank/DDBJ databases">
        <title>Evolutionary Origins and Diversification of the Mycorrhizal Mutualists.</title>
        <authorList>
            <consortium name="DOE Joint Genome Institute"/>
            <consortium name="Mycorrhizal Genomics Consortium"/>
            <person name="Kohler A."/>
            <person name="Kuo A."/>
            <person name="Nagy L.G."/>
            <person name="Floudas D."/>
            <person name="Copeland A."/>
            <person name="Barry K.W."/>
            <person name="Cichocki N."/>
            <person name="Veneault-Fourrey C."/>
            <person name="LaButti K."/>
            <person name="Lindquist E.A."/>
            <person name="Lipzen A."/>
            <person name="Lundell T."/>
            <person name="Morin E."/>
            <person name="Murat C."/>
            <person name="Riley R."/>
            <person name="Ohm R."/>
            <person name="Sun H."/>
            <person name="Tunlid A."/>
            <person name="Henrissat B."/>
            <person name="Grigoriev I.V."/>
            <person name="Hibbett D.S."/>
            <person name="Martin F."/>
        </authorList>
    </citation>
    <scope>NUCLEOTIDE SEQUENCE [LARGE SCALE GENOMIC DNA]</scope>
    <source>
        <strain evidence="3">F 1598</strain>
    </source>
</reference>
<organism evidence="2 3">
    <name type="scientific">Piloderma croceum (strain F 1598)</name>
    <dbReference type="NCBI Taxonomy" id="765440"/>
    <lineage>
        <taxon>Eukaryota</taxon>
        <taxon>Fungi</taxon>
        <taxon>Dikarya</taxon>
        <taxon>Basidiomycota</taxon>
        <taxon>Agaricomycotina</taxon>
        <taxon>Agaricomycetes</taxon>
        <taxon>Agaricomycetidae</taxon>
        <taxon>Atheliales</taxon>
        <taxon>Atheliaceae</taxon>
        <taxon>Piloderma</taxon>
    </lineage>
</organism>
<dbReference type="EMBL" id="KN833029">
    <property type="protein sequence ID" value="KIM76991.1"/>
    <property type="molecule type" value="Genomic_DNA"/>
</dbReference>
<protein>
    <submittedName>
        <fullName evidence="2">Uncharacterized protein</fullName>
    </submittedName>
</protein>
<feature type="region of interest" description="Disordered" evidence="1">
    <location>
        <begin position="93"/>
        <end position="117"/>
    </location>
</feature>
<proteinExistence type="predicted"/>
<evidence type="ECO:0000313" key="2">
    <source>
        <dbReference type="EMBL" id="KIM76991.1"/>
    </source>
</evidence>
<reference evidence="2 3" key="1">
    <citation type="submission" date="2014-04" db="EMBL/GenBank/DDBJ databases">
        <authorList>
            <consortium name="DOE Joint Genome Institute"/>
            <person name="Kuo A."/>
            <person name="Tarkka M."/>
            <person name="Buscot F."/>
            <person name="Kohler A."/>
            <person name="Nagy L.G."/>
            <person name="Floudas D."/>
            <person name="Copeland A."/>
            <person name="Barry K.W."/>
            <person name="Cichocki N."/>
            <person name="Veneault-Fourrey C."/>
            <person name="LaButti K."/>
            <person name="Lindquist E.A."/>
            <person name="Lipzen A."/>
            <person name="Lundell T."/>
            <person name="Morin E."/>
            <person name="Murat C."/>
            <person name="Sun H."/>
            <person name="Tunlid A."/>
            <person name="Henrissat B."/>
            <person name="Grigoriev I.V."/>
            <person name="Hibbett D.S."/>
            <person name="Martin F."/>
            <person name="Nordberg H.P."/>
            <person name="Cantor M.N."/>
            <person name="Hua S.X."/>
        </authorList>
    </citation>
    <scope>NUCLEOTIDE SEQUENCE [LARGE SCALE GENOMIC DNA]</scope>
    <source>
        <strain evidence="2 3">F 1598</strain>
    </source>
</reference>
<evidence type="ECO:0000256" key="1">
    <source>
        <dbReference type="SAM" id="MobiDB-lite"/>
    </source>
</evidence>
<keyword evidence="3" id="KW-1185">Reference proteome</keyword>
<dbReference type="InParanoid" id="A0A0C3FBA2"/>
<sequence>MKTDAPRPSEAFRKVFTEYLRTLPASTHAIGGTIMDQAWSRSGQTGVIGLVLCLYWQAVYSGAGTDWHVNFKLIKRIFNAILAIPELSQREKHSRAASGVAGGAPSRPAGSSKRRRA</sequence>
<gene>
    <name evidence="2" type="ORF">PILCRDRAFT_12356</name>
</gene>
<dbReference type="AlphaFoldDB" id="A0A0C3FBA2"/>
<accession>A0A0C3FBA2</accession>